<keyword evidence="8 11" id="KW-0460">Magnesium</keyword>
<dbReference type="HAMAP" id="MF_00246">
    <property type="entry name" value="Galactokinase"/>
    <property type="match status" value="1"/>
</dbReference>
<dbReference type="InterPro" id="IPR006203">
    <property type="entry name" value="GHMP_knse_ATP-bd_CS"/>
</dbReference>
<name>A0A2W7N1W2_9BACT</name>
<dbReference type="PROSITE" id="PS00627">
    <property type="entry name" value="GHMP_KINASES_ATP"/>
    <property type="match status" value="1"/>
</dbReference>
<reference evidence="16 17" key="1">
    <citation type="submission" date="2018-06" db="EMBL/GenBank/DDBJ databases">
        <title>Genomic Encyclopedia of Archaeal and Bacterial Type Strains, Phase II (KMG-II): from individual species to whole genera.</title>
        <authorList>
            <person name="Goeker M."/>
        </authorList>
    </citation>
    <scope>NUCLEOTIDE SEQUENCE [LARGE SCALE GENOMIC DNA]</scope>
    <source>
        <strain evidence="16 17">DSM 6779</strain>
    </source>
</reference>
<comment type="subcellular location">
    <subcellularLocation>
        <location evidence="11">Cytoplasm</location>
    </subcellularLocation>
</comment>
<dbReference type="InterPro" id="IPR006206">
    <property type="entry name" value="Mevalonate/galactokinase"/>
</dbReference>
<feature type="site" description="Transition state stabilizer" evidence="11">
    <location>
        <position position="27"/>
    </location>
</feature>
<feature type="domain" description="GHMP kinase N-terminal" evidence="13">
    <location>
        <begin position="92"/>
        <end position="180"/>
    </location>
</feature>
<dbReference type="Gene3D" id="3.30.70.890">
    <property type="entry name" value="GHMP kinase, C-terminal domain"/>
    <property type="match status" value="1"/>
</dbReference>
<dbReference type="PANTHER" id="PTHR10457">
    <property type="entry name" value="MEVALONATE KINASE/GALACTOKINASE"/>
    <property type="match status" value="1"/>
</dbReference>
<dbReference type="InterPro" id="IPR000705">
    <property type="entry name" value="Galactokinase"/>
</dbReference>
<dbReference type="OrthoDB" id="250531at2"/>
<dbReference type="GO" id="GO:0006012">
    <property type="term" value="P:galactose metabolic process"/>
    <property type="evidence" value="ECO:0007669"/>
    <property type="project" value="UniProtKB-UniRule"/>
</dbReference>
<dbReference type="PIRSF" id="PIRSF000530">
    <property type="entry name" value="Galactokinase"/>
    <property type="match status" value="1"/>
</dbReference>
<keyword evidence="9 11" id="KW-0299">Galactose metabolism</keyword>
<evidence type="ECO:0000259" key="15">
    <source>
        <dbReference type="Pfam" id="PF10509"/>
    </source>
</evidence>
<dbReference type="EC" id="2.7.1.6" evidence="11 12"/>
<feature type="active site" description="Proton acceptor" evidence="11">
    <location>
        <position position="172"/>
    </location>
</feature>
<dbReference type="Pfam" id="PF00288">
    <property type="entry name" value="GHMP_kinases_N"/>
    <property type="match status" value="1"/>
</dbReference>
<evidence type="ECO:0000259" key="14">
    <source>
        <dbReference type="Pfam" id="PF08544"/>
    </source>
</evidence>
<keyword evidence="10 11" id="KW-0119">Carbohydrate metabolism</keyword>
<keyword evidence="4 11" id="KW-0479">Metal-binding</keyword>
<keyword evidence="7 11" id="KW-0067">ATP-binding</keyword>
<evidence type="ECO:0000256" key="10">
    <source>
        <dbReference type="ARBA" id="ARBA00023277"/>
    </source>
</evidence>
<comment type="catalytic activity">
    <reaction evidence="11">
        <text>alpha-D-galactose + ATP = alpha-D-galactose 1-phosphate + ADP + H(+)</text>
        <dbReference type="Rhea" id="RHEA:13553"/>
        <dbReference type="ChEBI" id="CHEBI:15378"/>
        <dbReference type="ChEBI" id="CHEBI:28061"/>
        <dbReference type="ChEBI" id="CHEBI:30616"/>
        <dbReference type="ChEBI" id="CHEBI:58336"/>
        <dbReference type="ChEBI" id="CHEBI:456216"/>
        <dbReference type="EC" id="2.7.1.6"/>
    </reaction>
</comment>
<dbReference type="GO" id="GO:0005829">
    <property type="term" value="C:cytosol"/>
    <property type="evidence" value="ECO:0007669"/>
    <property type="project" value="TreeGrafter"/>
</dbReference>
<dbReference type="InterPro" id="IPR020568">
    <property type="entry name" value="Ribosomal_Su5_D2-typ_SF"/>
</dbReference>
<keyword evidence="17" id="KW-1185">Reference proteome</keyword>
<dbReference type="InterPro" id="IPR006204">
    <property type="entry name" value="GHMP_kinase_N_dom"/>
</dbReference>
<dbReference type="GO" id="GO:0005524">
    <property type="term" value="F:ATP binding"/>
    <property type="evidence" value="ECO:0007669"/>
    <property type="project" value="UniProtKB-UniRule"/>
</dbReference>
<feature type="binding site" evidence="11">
    <location>
        <position position="128"/>
    </location>
    <ligand>
        <name>Mg(2+)</name>
        <dbReference type="ChEBI" id="CHEBI:18420"/>
    </ligand>
</feature>
<comment type="caution">
    <text evidence="16">The sequence shown here is derived from an EMBL/GenBank/DDBJ whole genome shotgun (WGS) entry which is preliminary data.</text>
</comment>
<dbReference type="FunFam" id="3.30.230.10:FF:000017">
    <property type="entry name" value="Galactokinase"/>
    <property type="match status" value="1"/>
</dbReference>
<dbReference type="SUPFAM" id="SSF54211">
    <property type="entry name" value="Ribosomal protein S5 domain 2-like"/>
    <property type="match status" value="1"/>
</dbReference>
<dbReference type="PRINTS" id="PR00473">
    <property type="entry name" value="GALCTOKINASE"/>
</dbReference>
<evidence type="ECO:0000256" key="5">
    <source>
        <dbReference type="ARBA" id="ARBA00022741"/>
    </source>
</evidence>
<evidence type="ECO:0000256" key="9">
    <source>
        <dbReference type="ARBA" id="ARBA00023144"/>
    </source>
</evidence>
<evidence type="ECO:0000256" key="8">
    <source>
        <dbReference type="ARBA" id="ARBA00022842"/>
    </source>
</evidence>
<dbReference type="AlphaFoldDB" id="A0A2W7N1W2"/>
<feature type="domain" description="GHMP kinase C-terminal" evidence="14">
    <location>
        <begin position="283"/>
        <end position="362"/>
    </location>
</feature>
<accession>A0A2W7N1W2</accession>
<evidence type="ECO:0000256" key="4">
    <source>
        <dbReference type="ARBA" id="ARBA00022723"/>
    </source>
</evidence>
<keyword evidence="5 11" id="KW-0547">Nucleotide-binding</keyword>
<dbReference type="InterPro" id="IPR036554">
    <property type="entry name" value="GHMP_kinase_C_sf"/>
</dbReference>
<evidence type="ECO:0000256" key="1">
    <source>
        <dbReference type="ARBA" id="ARBA00006566"/>
    </source>
</evidence>
<evidence type="ECO:0000256" key="11">
    <source>
        <dbReference type="HAMAP-Rule" id="MF_00246"/>
    </source>
</evidence>
<keyword evidence="6 11" id="KW-0418">Kinase</keyword>
<sequence length="386" mass="41967">MDINQLKQQFIGLYGDGELQVFFSPGRVNLIGEHTDYNGGYVFPCALSFGTYIVSRLNGSDEIRFASTNFDLKVNVKTEKISQKHPDGAWVNYPLGVMKEFADKGVRVAGMDILVSGNIPNGAGLSSSASLELVTAVMCNEYFKTGFTNLELAWMGKAAENNFVGVNCGILDQFAVAMGQKDHAMALKCDTMVYEQVPVALGDYRIVIANTNKRRGLADSKYNERVAECKKAVEAISTVKSIQFLGDINLSEFETLQASIHDQTVLRRARHVISENQRVVDAIPHLKAGDLKAFGQLMNLSHDSLAADYEVTGVELDAMVSLARSVEGVIGSRMTGAGFGGCTVSLVHKDAVERFMKEVAAGYTAKTGLVPDFYVAETGDGARRLM</sequence>
<feature type="binding site" evidence="11">
    <location>
        <begin position="122"/>
        <end position="128"/>
    </location>
    <ligand>
        <name>ATP</name>
        <dbReference type="ChEBI" id="CHEBI:30616"/>
    </ligand>
</feature>
<dbReference type="PROSITE" id="PS00106">
    <property type="entry name" value="GALACTOKINASE"/>
    <property type="match status" value="1"/>
</dbReference>
<keyword evidence="3 11" id="KW-0808">Transferase</keyword>
<dbReference type="Pfam" id="PF08544">
    <property type="entry name" value="GHMP_kinases_C"/>
    <property type="match status" value="1"/>
</dbReference>
<comment type="function">
    <text evidence="11">Catalyzes the transfer of the gamma-phosphate of ATP to D-galactose to form alpha-D-galactose-1-phosphate (Gal-1-P).</text>
</comment>
<comment type="pathway">
    <text evidence="11">Carbohydrate metabolism; galactose metabolism.</text>
</comment>
<dbReference type="NCBIfam" id="NF003705">
    <property type="entry name" value="PRK05322.1"/>
    <property type="match status" value="1"/>
</dbReference>
<dbReference type="InterPro" id="IPR019741">
    <property type="entry name" value="Galactokinase_CS"/>
</dbReference>
<evidence type="ECO:0000256" key="3">
    <source>
        <dbReference type="ARBA" id="ARBA00022679"/>
    </source>
</evidence>
<gene>
    <name evidence="11" type="primary">galK</name>
    <name evidence="16" type="ORF">LX69_02408</name>
</gene>
<dbReference type="RefSeq" id="WP_111446263.1">
    <property type="nucleotide sequence ID" value="NZ_QKZK01000020.1"/>
</dbReference>
<evidence type="ECO:0000256" key="12">
    <source>
        <dbReference type="NCBIfam" id="TIGR00131"/>
    </source>
</evidence>
<comment type="similarity">
    <text evidence="1 11">Belongs to the GHMP kinase family. GalK subfamily.</text>
</comment>
<dbReference type="EMBL" id="QKZK01000020">
    <property type="protein sequence ID" value="PZX14395.1"/>
    <property type="molecule type" value="Genomic_DNA"/>
</dbReference>
<dbReference type="Pfam" id="PF10509">
    <property type="entry name" value="GalKase_gal_bdg"/>
    <property type="match status" value="1"/>
</dbReference>
<proteinExistence type="inferred from homology"/>
<dbReference type="GO" id="GO:0004335">
    <property type="term" value="F:galactokinase activity"/>
    <property type="evidence" value="ECO:0007669"/>
    <property type="project" value="UniProtKB-UniRule"/>
</dbReference>
<evidence type="ECO:0000256" key="7">
    <source>
        <dbReference type="ARBA" id="ARBA00022840"/>
    </source>
</evidence>
<keyword evidence="2 11" id="KW-0963">Cytoplasm</keyword>
<feature type="binding site" evidence="11">
    <location>
        <position position="222"/>
    </location>
    <ligand>
        <name>substrate</name>
    </ligand>
</feature>
<dbReference type="SUPFAM" id="SSF55060">
    <property type="entry name" value="GHMP Kinase, C-terminal domain"/>
    <property type="match status" value="1"/>
</dbReference>
<organism evidence="16 17">
    <name type="scientific">Breznakibacter xylanolyticus</name>
    <dbReference type="NCBI Taxonomy" id="990"/>
    <lineage>
        <taxon>Bacteria</taxon>
        <taxon>Pseudomonadati</taxon>
        <taxon>Bacteroidota</taxon>
        <taxon>Bacteroidia</taxon>
        <taxon>Marinilabiliales</taxon>
        <taxon>Marinilabiliaceae</taxon>
        <taxon>Breznakibacter</taxon>
    </lineage>
</organism>
<dbReference type="InterPro" id="IPR022963">
    <property type="entry name" value="Galactokinase_bac"/>
</dbReference>
<evidence type="ECO:0000256" key="6">
    <source>
        <dbReference type="ARBA" id="ARBA00022777"/>
    </source>
</evidence>
<feature type="domain" description="Galactokinase N-terminal" evidence="15">
    <location>
        <begin position="9"/>
        <end position="54"/>
    </location>
</feature>
<feature type="binding site" evidence="11">
    <location>
        <position position="160"/>
    </location>
    <ligand>
        <name>Mg(2+)</name>
        <dbReference type="ChEBI" id="CHEBI:18420"/>
    </ligand>
</feature>
<dbReference type="Proteomes" id="UP000249239">
    <property type="component" value="Unassembled WGS sequence"/>
</dbReference>
<dbReference type="InterPro" id="IPR014721">
    <property type="entry name" value="Ribsml_uS5_D2-typ_fold_subgr"/>
</dbReference>
<dbReference type="NCBIfam" id="TIGR00131">
    <property type="entry name" value="gal_kin"/>
    <property type="match status" value="1"/>
</dbReference>
<dbReference type="PANTHER" id="PTHR10457:SF7">
    <property type="entry name" value="GALACTOKINASE-RELATED"/>
    <property type="match status" value="1"/>
</dbReference>
<dbReference type="InterPro" id="IPR013750">
    <property type="entry name" value="GHMP_kinase_C_dom"/>
</dbReference>
<dbReference type="UniPathway" id="UPA00214"/>
<evidence type="ECO:0000259" key="13">
    <source>
        <dbReference type="Pfam" id="PF00288"/>
    </source>
</evidence>
<evidence type="ECO:0000313" key="16">
    <source>
        <dbReference type="EMBL" id="PZX14395.1"/>
    </source>
</evidence>
<dbReference type="Gene3D" id="3.30.230.10">
    <property type="match status" value="1"/>
</dbReference>
<evidence type="ECO:0000313" key="17">
    <source>
        <dbReference type="Proteomes" id="UP000249239"/>
    </source>
</evidence>
<dbReference type="InterPro" id="IPR019539">
    <property type="entry name" value="GalKase_N"/>
</dbReference>
<evidence type="ECO:0000256" key="2">
    <source>
        <dbReference type="ARBA" id="ARBA00022490"/>
    </source>
</evidence>
<feature type="binding site" evidence="11">
    <location>
        <begin position="33"/>
        <end position="36"/>
    </location>
    <ligand>
        <name>substrate</name>
    </ligand>
</feature>
<protein>
    <recommendedName>
        <fullName evidence="11 12">Galactokinase</fullName>
        <ecNumber evidence="11 12">2.7.1.6</ecNumber>
    </recommendedName>
    <alternativeName>
        <fullName evidence="11">Galactose kinase</fullName>
    </alternativeName>
</protein>
<dbReference type="PRINTS" id="PR00959">
    <property type="entry name" value="MEVGALKINASE"/>
</dbReference>
<feature type="binding site" evidence="11">
    <location>
        <position position="67"/>
    </location>
    <ligand>
        <name>ATP</name>
        <dbReference type="ChEBI" id="CHEBI:30616"/>
    </ligand>
</feature>
<dbReference type="GO" id="GO:0000287">
    <property type="term" value="F:magnesium ion binding"/>
    <property type="evidence" value="ECO:0007669"/>
    <property type="project" value="UniProtKB-UniRule"/>
</dbReference>
<dbReference type="FunFam" id="3.30.70.890:FF:000001">
    <property type="entry name" value="Galactokinase"/>
    <property type="match status" value="1"/>
</dbReference>